<keyword evidence="2 7" id="KW-0812">Transmembrane</keyword>
<evidence type="ECO:0000313" key="11">
    <source>
        <dbReference type="Proteomes" id="UP001597237"/>
    </source>
</evidence>
<dbReference type="Pfam" id="PF00664">
    <property type="entry name" value="ABC_membrane"/>
    <property type="match status" value="1"/>
</dbReference>
<reference evidence="11" key="1">
    <citation type="journal article" date="2019" name="Int. J. Syst. Evol. Microbiol.">
        <title>The Global Catalogue of Microorganisms (GCM) 10K type strain sequencing project: providing services to taxonomists for standard genome sequencing and annotation.</title>
        <authorList>
            <consortium name="The Broad Institute Genomics Platform"/>
            <consortium name="The Broad Institute Genome Sequencing Center for Infectious Disease"/>
            <person name="Wu L."/>
            <person name="Ma J."/>
        </authorList>
    </citation>
    <scope>NUCLEOTIDE SEQUENCE [LARGE SCALE GENOMIC DNA]</scope>
    <source>
        <strain evidence="11">DFY28</strain>
    </source>
</reference>
<dbReference type="SUPFAM" id="SSF52540">
    <property type="entry name" value="P-loop containing nucleoside triphosphate hydrolases"/>
    <property type="match status" value="1"/>
</dbReference>
<comment type="subcellular location">
    <subcellularLocation>
        <location evidence="1">Cell membrane</location>
        <topology evidence="1">Multi-pass membrane protein</topology>
    </subcellularLocation>
</comment>
<dbReference type="PANTHER" id="PTHR24221:SF654">
    <property type="entry name" value="ATP-BINDING CASSETTE SUB-FAMILY B MEMBER 6"/>
    <property type="match status" value="1"/>
</dbReference>
<evidence type="ECO:0000256" key="4">
    <source>
        <dbReference type="ARBA" id="ARBA00022840"/>
    </source>
</evidence>
<evidence type="ECO:0000256" key="1">
    <source>
        <dbReference type="ARBA" id="ARBA00004651"/>
    </source>
</evidence>
<dbReference type="InterPro" id="IPR017871">
    <property type="entry name" value="ABC_transporter-like_CS"/>
</dbReference>
<keyword evidence="6 7" id="KW-0472">Membrane</keyword>
<evidence type="ECO:0000313" key="10">
    <source>
        <dbReference type="EMBL" id="MFD1785348.1"/>
    </source>
</evidence>
<feature type="domain" description="ABC transmembrane type-1" evidence="9">
    <location>
        <begin position="51"/>
        <end position="340"/>
    </location>
</feature>
<feature type="transmembrane region" description="Helical" evidence="7">
    <location>
        <begin position="83"/>
        <end position="107"/>
    </location>
</feature>
<dbReference type="EMBL" id="JBHUEY010000006">
    <property type="protein sequence ID" value="MFD1785348.1"/>
    <property type="molecule type" value="Genomic_DNA"/>
</dbReference>
<dbReference type="PROSITE" id="PS50893">
    <property type="entry name" value="ABC_TRANSPORTER_2"/>
    <property type="match status" value="1"/>
</dbReference>
<keyword evidence="4 10" id="KW-0067">ATP-binding</keyword>
<proteinExistence type="predicted"/>
<dbReference type="PANTHER" id="PTHR24221">
    <property type="entry name" value="ATP-BINDING CASSETTE SUB-FAMILY B"/>
    <property type="match status" value="1"/>
</dbReference>
<keyword evidence="5 7" id="KW-1133">Transmembrane helix</keyword>
<dbReference type="RefSeq" id="WP_377284171.1">
    <property type="nucleotide sequence ID" value="NZ_JBHRSI010000013.1"/>
</dbReference>
<dbReference type="Gene3D" id="3.40.50.300">
    <property type="entry name" value="P-loop containing nucleotide triphosphate hydrolases"/>
    <property type="match status" value="1"/>
</dbReference>
<comment type="caution">
    <text evidence="10">The sequence shown here is derived from an EMBL/GenBank/DDBJ whole genome shotgun (WGS) entry which is preliminary data.</text>
</comment>
<dbReference type="SUPFAM" id="SSF90123">
    <property type="entry name" value="ABC transporter transmembrane region"/>
    <property type="match status" value="1"/>
</dbReference>
<dbReference type="InterPro" id="IPR003439">
    <property type="entry name" value="ABC_transporter-like_ATP-bd"/>
</dbReference>
<dbReference type="Gene3D" id="1.20.1560.10">
    <property type="entry name" value="ABC transporter type 1, transmembrane domain"/>
    <property type="match status" value="1"/>
</dbReference>
<dbReference type="InterPro" id="IPR036640">
    <property type="entry name" value="ABC1_TM_sf"/>
</dbReference>
<organism evidence="10 11">
    <name type="scientific">Phenylobacterium terrae</name>
    <dbReference type="NCBI Taxonomy" id="2665495"/>
    <lineage>
        <taxon>Bacteria</taxon>
        <taxon>Pseudomonadati</taxon>
        <taxon>Pseudomonadota</taxon>
        <taxon>Alphaproteobacteria</taxon>
        <taxon>Caulobacterales</taxon>
        <taxon>Caulobacteraceae</taxon>
        <taxon>Phenylobacterium</taxon>
    </lineage>
</organism>
<evidence type="ECO:0000256" key="5">
    <source>
        <dbReference type="ARBA" id="ARBA00022989"/>
    </source>
</evidence>
<feature type="transmembrane region" description="Helical" evidence="7">
    <location>
        <begin position="280"/>
        <end position="302"/>
    </location>
</feature>
<dbReference type="SMART" id="SM00382">
    <property type="entry name" value="AAA"/>
    <property type="match status" value="1"/>
</dbReference>
<dbReference type="InterPro" id="IPR039421">
    <property type="entry name" value="Type_1_exporter"/>
</dbReference>
<evidence type="ECO:0000256" key="3">
    <source>
        <dbReference type="ARBA" id="ARBA00022741"/>
    </source>
</evidence>
<feature type="transmembrane region" description="Helical" evidence="7">
    <location>
        <begin position="171"/>
        <end position="191"/>
    </location>
</feature>
<dbReference type="InterPro" id="IPR003593">
    <property type="entry name" value="AAA+_ATPase"/>
</dbReference>
<dbReference type="PROSITE" id="PS00211">
    <property type="entry name" value="ABC_TRANSPORTER_1"/>
    <property type="match status" value="1"/>
</dbReference>
<keyword evidence="11" id="KW-1185">Reference proteome</keyword>
<evidence type="ECO:0000256" key="7">
    <source>
        <dbReference type="SAM" id="Phobius"/>
    </source>
</evidence>
<gene>
    <name evidence="10" type="ORF">ACFSC0_18255</name>
</gene>
<dbReference type="GO" id="GO:0005524">
    <property type="term" value="F:ATP binding"/>
    <property type="evidence" value="ECO:0007669"/>
    <property type="project" value="UniProtKB-KW"/>
</dbReference>
<feature type="transmembrane region" description="Helical" evidence="7">
    <location>
        <begin position="314"/>
        <end position="335"/>
    </location>
</feature>
<evidence type="ECO:0000259" key="9">
    <source>
        <dbReference type="PROSITE" id="PS50929"/>
    </source>
</evidence>
<dbReference type="CDD" id="cd18582">
    <property type="entry name" value="ABC_6TM_ATM1_ABCB7"/>
    <property type="match status" value="1"/>
</dbReference>
<keyword evidence="3" id="KW-0547">Nucleotide-binding</keyword>
<evidence type="ECO:0000259" key="8">
    <source>
        <dbReference type="PROSITE" id="PS50893"/>
    </source>
</evidence>
<dbReference type="Pfam" id="PF00005">
    <property type="entry name" value="ABC_tran"/>
    <property type="match status" value="1"/>
</dbReference>
<sequence length="616" mass="66074">MAFIQAGPQRRFAVPGAISPPSVKFNVRAALADLGRLVMRSGAPQLRLRIAAALGLVFVGKVAAVGAPLMIGDAINSLAPGAGAAAVSITDGFLTFALAFVGLRLIAACAPYARDAIFTVVSQSTMARAATEAFDHALALSLDFHQSKQTGMLSRIIDRGARSTDFLMRSVVFNLGPTAIELVLAMIAMTIRLDWRFALTALATIVIYTVITFKITDWRLSHRRQLNEADSRAAGLAVDAMINYETIKTFGAEGRTGAQYQAAMRDYVRAAVKANTSLNLLNASQSLILNVGLALMTVLAGYEVTGGRMEIGDITVAVLLLTGIYQPLNMLGFNYREIRQAFIDMEQMVSLIGLEPEIVDAPDAKDLPPATGRGAELVFDHVEFRHDARSTGLRDVSFTAAPGTTTALVGPSGAGKTTVVRLALRLIDPQSGRILMDGMDLRSVKQESLRHAVALVPQDVALFNDTLYANIAFARPGARPEEVSAAAEAAELGKFIEALPEGMSTQVGERGLKLSGGERQRVGIARALLADPRLLILDEATSALDGPTEAAIQETLRKVRAGRTTLVIAHRLSTIVDADQILVIRRGRIVERGTHAELLARAGEYAALWRRQTRES</sequence>
<dbReference type="InterPro" id="IPR027417">
    <property type="entry name" value="P-loop_NTPase"/>
</dbReference>
<feature type="transmembrane region" description="Helical" evidence="7">
    <location>
        <begin position="197"/>
        <end position="216"/>
    </location>
</feature>
<evidence type="ECO:0000256" key="6">
    <source>
        <dbReference type="ARBA" id="ARBA00023136"/>
    </source>
</evidence>
<dbReference type="PROSITE" id="PS50929">
    <property type="entry name" value="ABC_TM1F"/>
    <property type="match status" value="1"/>
</dbReference>
<accession>A0ABW4N6C2</accession>
<feature type="domain" description="ABC transporter" evidence="8">
    <location>
        <begin position="377"/>
        <end position="611"/>
    </location>
</feature>
<dbReference type="Proteomes" id="UP001597237">
    <property type="component" value="Unassembled WGS sequence"/>
</dbReference>
<protein>
    <submittedName>
        <fullName evidence="10">ABCB family ABC transporter ATP-binding protein/permease</fullName>
    </submittedName>
</protein>
<dbReference type="InterPro" id="IPR011527">
    <property type="entry name" value="ABC1_TM_dom"/>
</dbReference>
<name>A0ABW4N6C2_9CAUL</name>
<feature type="transmembrane region" description="Helical" evidence="7">
    <location>
        <begin position="46"/>
        <end position="71"/>
    </location>
</feature>
<evidence type="ECO:0000256" key="2">
    <source>
        <dbReference type="ARBA" id="ARBA00022692"/>
    </source>
</evidence>